<keyword evidence="2" id="KW-0812">Transmembrane</keyword>
<dbReference type="RefSeq" id="WP_173414418.1">
    <property type="nucleotide sequence ID" value="NZ_CP054139.1"/>
</dbReference>
<feature type="domain" description="SPOR" evidence="3">
    <location>
        <begin position="370"/>
        <end position="453"/>
    </location>
</feature>
<dbReference type="AlphaFoldDB" id="A0A7D4Q0E5"/>
<proteinExistence type="predicted"/>
<feature type="transmembrane region" description="Helical" evidence="2">
    <location>
        <begin position="205"/>
        <end position="226"/>
    </location>
</feature>
<dbReference type="InterPro" id="IPR040495">
    <property type="entry name" value="HU-CCDC81_bac_1"/>
</dbReference>
<dbReference type="EMBL" id="CP054139">
    <property type="protein sequence ID" value="QKJ29726.1"/>
    <property type="molecule type" value="Genomic_DNA"/>
</dbReference>
<accession>A0A7D4Q0E5</accession>
<evidence type="ECO:0000256" key="2">
    <source>
        <dbReference type="SAM" id="Phobius"/>
    </source>
</evidence>
<evidence type="ECO:0000259" key="3">
    <source>
        <dbReference type="PROSITE" id="PS51724"/>
    </source>
</evidence>
<evidence type="ECO:0000313" key="5">
    <source>
        <dbReference type="Proteomes" id="UP000505355"/>
    </source>
</evidence>
<dbReference type="PROSITE" id="PS51724">
    <property type="entry name" value="SPOR"/>
    <property type="match status" value="1"/>
</dbReference>
<name>A0A7D4Q0E5_9SPHI</name>
<dbReference type="GO" id="GO:0042834">
    <property type="term" value="F:peptidoglycan binding"/>
    <property type="evidence" value="ECO:0007669"/>
    <property type="project" value="InterPro"/>
</dbReference>
<reference evidence="4 5" key="1">
    <citation type="submission" date="2020-05" db="EMBL/GenBank/DDBJ databases">
        <title>Mucilaginibacter mali sp. nov.</title>
        <authorList>
            <person name="Kim H.S."/>
            <person name="Lee K.C."/>
            <person name="Suh M.K."/>
            <person name="Kim J.-S."/>
            <person name="Han K.-I."/>
            <person name="Eom M.K."/>
            <person name="Shin Y.K."/>
            <person name="Lee J.-S."/>
        </authorList>
    </citation>
    <scope>NUCLEOTIDE SEQUENCE [LARGE SCALE GENOMIC DNA]</scope>
    <source>
        <strain evidence="4 5">G2-14</strain>
    </source>
</reference>
<feature type="region of interest" description="Disordered" evidence="1">
    <location>
        <begin position="276"/>
        <end position="343"/>
    </location>
</feature>
<evidence type="ECO:0000313" key="4">
    <source>
        <dbReference type="EMBL" id="QKJ29726.1"/>
    </source>
</evidence>
<keyword evidence="5" id="KW-1185">Reference proteome</keyword>
<gene>
    <name evidence="4" type="ORF">HQ865_08130</name>
</gene>
<evidence type="ECO:0000256" key="1">
    <source>
        <dbReference type="SAM" id="MobiDB-lite"/>
    </source>
</evidence>
<dbReference type="Proteomes" id="UP000505355">
    <property type="component" value="Chromosome"/>
</dbReference>
<feature type="compositionally biased region" description="Basic and acidic residues" evidence="1">
    <location>
        <begin position="293"/>
        <end position="329"/>
    </location>
</feature>
<feature type="compositionally biased region" description="Low complexity" evidence="1">
    <location>
        <begin position="330"/>
        <end position="343"/>
    </location>
</feature>
<dbReference type="InterPro" id="IPR007730">
    <property type="entry name" value="SPOR-like_dom"/>
</dbReference>
<sequence>MDIAYYISDLLGQQGELTVPNLGYFVQIRKAAYYDNQAKKFFPPHYSVQFDPQVIDEDDSLANHITSVKNISLASAKYFIEKYIANLKSQAVVEHVPFANLGSFSSDGLKLTFNSGNKMDDPAFFAFQPLDVFKIGDTKAKKPAGKSDFLTEAPPPVPVSEAPVQPAVSAPTTFRTPPPPVPEPIVAPAEETEEYYEEEAPRRVFGVWMIILIVLVLIAAGLGALYKFKPDVFNKIIPLHKKDTTSITKPIVPVIDHKKDSLARIKADSIAAVDAAKRDSAAKADSAKTAVKPGEKTEVKQPEVKKTEVKPEVKQPEVKAEVKKPEAKKPTVAPDTKKPAPAVVTPPVTAQKAITANFDKGAGNGEMPAEIPRGWYIITAFSSGTKGPGEKMISEMKSRGFVQARFATTKVGQAGNYLVILGAFPTRQEANDKMKELKATGKITDNEMSLRKF</sequence>
<protein>
    <submittedName>
        <fullName evidence="4">SPOR domain-containing protein</fullName>
    </submittedName>
</protein>
<keyword evidence="2" id="KW-0472">Membrane</keyword>
<feature type="compositionally biased region" description="Basic and acidic residues" evidence="1">
    <location>
        <begin position="276"/>
        <end position="286"/>
    </location>
</feature>
<keyword evidence="2" id="KW-1133">Transmembrane helix</keyword>
<dbReference type="Pfam" id="PF05036">
    <property type="entry name" value="SPOR"/>
    <property type="match status" value="1"/>
</dbReference>
<dbReference type="KEGG" id="mmab:HQ865_08130"/>
<organism evidence="4 5">
    <name type="scientific">Mucilaginibacter mali</name>
    <dbReference type="NCBI Taxonomy" id="2740462"/>
    <lineage>
        <taxon>Bacteria</taxon>
        <taxon>Pseudomonadati</taxon>
        <taxon>Bacteroidota</taxon>
        <taxon>Sphingobacteriia</taxon>
        <taxon>Sphingobacteriales</taxon>
        <taxon>Sphingobacteriaceae</taxon>
        <taxon>Mucilaginibacter</taxon>
    </lineage>
</organism>
<dbReference type="Pfam" id="PF18174">
    <property type="entry name" value="HU-CCDC81_bac_1"/>
    <property type="match status" value="1"/>
</dbReference>